<dbReference type="PANTHER" id="PTHR36444">
    <property type="entry name" value="TRANSCRIPTIONAL REGULATOR PROTEIN YOBU-RELATED"/>
    <property type="match status" value="1"/>
</dbReference>
<dbReference type="SUPFAM" id="SSF55136">
    <property type="entry name" value="Probable bacterial effector-binding domain"/>
    <property type="match status" value="1"/>
</dbReference>
<dbReference type="SMART" id="SM00871">
    <property type="entry name" value="AraC_E_bind"/>
    <property type="match status" value="1"/>
</dbReference>
<sequence>MSVSVTIGQAIAKEGFKMSGTSARTTNAAEMSGNGVIGAQWGQFFGNQVMEKIANRKNDTILAVYTDYESDETGAYTYVLGAEIAEAGQDKELRTIAIPDQKYVVFTTRKGPVPEVVVEAWQEIWSWSKHNERAFVADFEVYDGRASDPANSQVDIYISIK</sequence>
<dbReference type="Pfam" id="PF14526">
    <property type="entry name" value="Cass2"/>
    <property type="match status" value="1"/>
</dbReference>
<dbReference type="OrthoDB" id="9801008at2"/>
<keyword evidence="3" id="KW-1185">Reference proteome</keyword>
<reference evidence="2 3" key="1">
    <citation type="submission" date="2019-07" db="EMBL/GenBank/DDBJ databases">
        <title>Genomic Encyclopedia of Type Strains, Phase III (KMG-III): the genomes of soil and plant-associated and newly described type strains.</title>
        <authorList>
            <person name="Whitman W."/>
        </authorList>
    </citation>
    <scope>NUCLEOTIDE SEQUENCE [LARGE SCALE GENOMIC DNA]</scope>
    <source>
        <strain evidence="2 3">BL24</strain>
    </source>
</reference>
<organism evidence="2 3">
    <name type="scientific">Paenibacillus methanolicus</name>
    <dbReference type="NCBI Taxonomy" id="582686"/>
    <lineage>
        <taxon>Bacteria</taxon>
        <taxon>Bacillati</taxon>
        <taxon>Bacillota</taxon>
        <taxon>Bacilli</taxon>
        <taxon>Bacillales</taxon>
        <taxon>Paenibacillaceae</taxon>
        <taxon>Paenibacillus</taxon>
    </lineage>
</organism>
<feature type="domain" description="AraC effector-binding" evidence="1">
    <location>
        <begin position="8"/>
        <end position="161"/>
    </location>
</feature>
<evidence type="ECO:0000313" key="3">
    <source>
        <dbReference type="Proteomes" id="UP000323257"/>
    </source>
</evidence>
<dbReference type="RefSeq" id="WP_148927226.1">
    <property type="nucleotide sequence ID" value="NZ_VNHS01000001.1"/>
</dbReference>
<gene>
    <name evidence="2" type="ORF">BCM02_101240</name>
</gene>
<dbReference type="Proteomes" id="UP000323257">
    <property type="component" value="Unassembled WGS sequence"/>
</dbReference>
<name>A0A5S5CHW7_9BACL</name>
<evidence type="ECO:0000313" key="2">
    <source>
        <dbReference type="EMBL" id="TYP79124.1"/>
    </source>
</evidence>
<dbReference type="PANTHER" id="PTHR36444:SF2">
    <property type="entry name" value="TRANSCRIPTIONAL REGULATOR PROTEIN YOBU-RELATED"/>
    <property type="match status" value="1"/>
</dbReference>
<dbReference type="InterPro" id="IPR010499">
    <property type="entry name" value="AraC_E-bd"/>
</dbReference>
<dbReference type="EMBL" id="VNHS01000001">
    <property type="protein sequence ID" value="TYP79124.1"/>
    <property type="molecule type" value="Genomic_DNA"/>
</dbReference>
<dbReference type="AlphaFoldDB" id="A0A5S5CHW7"/>
<comment type="caution">
    <text evidence="2">The sequence shown here is derived from an EMBL/GenBank/DDBJ whole genome shotgun (WGS) entry which is preliminary data.</text>
</comment>
<dbReference type="InterPro" id="IPR053182">
    <property type="entry name" value="YobU-like_regulator"/>
</dbReference>
<dbReference type="InterPro" id="IPR011256">
    <property type="entry name" value="Reg_factor_effector_dom_sf"/>
</dbReference>
<protein>
    <submittedName>
        <fullName evidence="2">Putative transcriptional regulator YdeE</fullName>
    </submittedName>
</protein>
<proteinExistence type="predicted"/>
<accession>A0A5S5CHW7</accession>
<dbReference type="InterPro" id="IPR029441">
    <property type="entry name" value="Cass2"/>
</dbReference>
<evidence type="ECO:0000259" key="1">
    <source>
        <dbReference type="SMART" id="SM00871"/>
    </source>
</evidence>
<dbReference type="Gene3D" id="3.20.80.10">
    <property type="entry name" value="Regulatory factor, effector binding domain"/>
    <property type="match status" value="1"/>
</dbReference>